<sequence>MEIKSRFKTYRVEFVESLSLLGELAAEDDTFFVIDRAVYERYREQLPAGSAGRLFLMEAAEEHKTIATALAICEQMTAMPAKRNTHLVSIGGGIVQDVTGFVATSLYRGIRWTFLPTTLLAACDSCIGGKSSLNYKGFKNLLGSFYPPDQIYIYQPFFRSLSPRDYCSGLGEVVKFNVIAGKEGLAHIEADVDALLAHDYEKLEQYIQSSLEFKKKFIEADEFDRGERILLNFAHTFGHAYETVSRYAVPHGSAVALGMMTANAISVRRGMIPQDYADRIAAVCRKILTHVEIKKEYFDLKAAVSAIRKDKKQTDRNITAVLINEKYELSVFRDVEEEEIAFAINHLLSSME</sequence>
<dbReference type="PANTHER" id="PTHR43622">
    <property type="entry name" value="3-DEHYDROQUINATE SYNTHASE"/>
    <property type="match status" value="1"/>
</dbReference>
<feature type="domain" description="3-dehydroquinate synthase N-terminal" evidence="7">
    <location>
        <begin position="56"/>
        <end position="166"/>
    </location>
</feature>
<dbReference type="GO" id="GO:0046872">
    <property type="term" value="F:metal ion binding"/>
    <property type="evidence" value="ECO:0007669"/>
    <property type="project" value="UniProtKB-KW"/>
</dbReference>
<evidence type="ECO:0000259" key="7">
    <source>
        <dbReference type="Pfam" id="PF01761"/>
    </source>
</evidence>
<evidence type="ECO:0000256" key="1">
    <source>
        <dbReference type="ARBA" id="ARBA00001911"/>
    </source>
</evidence>
<keyword evidence="4" id="KW-0520">NAD</keyword>
<dbReference type="Gene3D" id="1.20.1090.10">
    <property type="entry name" value="Dehydroquinate synthase-like - alpha domain"/>
    <property type="match status" value="1"/>
</dbReference>
<keyword evidence="3" id="KW-0479">Metal-binding</keyword>
<dbReference type="InterPro" id="IPR030963">
    <property type="entry name" value="DHQ_synth_fam"/>
</dbReference>
<keyword evidence="10" id="KW-1185">Reference proteome</keyword>
<dbReference type="NCBIfam" id="TIGR04425">
    <property type="entry name" value="P_lya_rel_AroB"/>
    <property type="match status" value="1"/>
</dbReference>
<gene>
    <name evidence="9" type="ORF">HMPREF9555_01700</name>
</gene>
<comment type="cofactor">
    <cofactor evidence="2">
        <name>Co(2+)</name>
        <dbReference type="ChEBI" id="CHEBI:48828"/>
    </cofactor>
</comment>
<dbReference type="PANTHER" id="PTHR43622:SF1">
    <property type="entry name" value="3-DEHYDROQUINATE SYNTHASE"/>
    <property type="match status" value="1"/>
</dbReference>
<keyword evidence="6" id="KW-0170">Cobalt</keyword>
<dbReference type="RefSeq" id="WP_009350349.1">
    <property type="nucleotide sequence ID" value="NZ_GL638147.1"/>
</dbReference>
<dbReference type="STRING" id="749551.HMPREF9555_01700"/>
<dbReference type="Proteomes" id="UP000004633">
    <property type="component" value="Unassembled WGS sequence"/>
</dbReference>
<dbReference type="HOGENOM" id="CLU_001201_0_1_9"/>
<dbReference type="EMBL" id="AECV01000036">
    <property type="protein sequence ID" value="EFW29137.1"/>
    <property type="molecule type" value="Genomic_DNA"/>
</dbReference>
<dbReference type="AlphaFoldDB" id="E7N3W0"/>
<dbReference type="PIRSF" id="PIRSF001455">
    <property type="entry name" value="DHQ_synth"/>
    <property type="match status" value="1"/>
</dbReference>
<dbReference type="GO" id="GO:0003856">
    <property type="term" value="F:3-dehydroquinate synthase activity"/>
    <property type="evidence" value="ECO:0007669"/>
    <property type="project" value="TreeGrafter"/>
</dbReference>
<organism evidence="9 10">
    <name type="scientific">Selenomonas artemidis F0399</name>
    <dbReference type="NCBI Taxonomy" id="749551"/>
    <lineage>
        <taxon>Bacteria</taxon>
        <taxon>Bacillati</taxon>
        <taxon>Bacillota</taxon>
        <taxon>Negativicutes</taxon>
        <taxon>Selenomonadales</taxon>
        <taxon>Selenomonadaceae</taxon>
        <taxon>Selenomonas</taxon>
    </lineage>
</organism>
<dbReference type="GO" id="GO:0009073">
    <property type="term" value="P:aromatic amino acid family biosynthetic process"/>
    <property type="evidence" value="ECO:0007669"/>
    <property type="project" value="InterPro"/>
</dbReference>
<dbReference type="InterPro" id="IPR056179">
    <property type="entry name" value="DHQS_C"/>
</dbReference>
<name>E7N3W0_9FIRM</name>
<comment type="caution">
    <text evidence="9">The sequence shown here is derived from an EMBL/GenBank/DDBJ whole genome shotgun (WGS) entry which is preliminary data.</text>
</comment>
<evidence type="ECO:0000259" key="8">
    <source>
        <dbReference type="Pfam" id="PF24621"/>
    </source>
</evidence>
<dbReference type="InterPro" id="IPR030960">
    <property type="entry name" value="DHQS/DOIS_N"/>
</dbReference>
<dbReference type="Gene3D" id="3.40.50.1970">
    <property type="match status" value="1"/>
</dbReference>
<evidence type="ECO:0000256" key="4">
    <source>
        <dbReference type="ARBA" id="ARBA00023027"/>
    </source>
</evidence>
<evidence type="ECO:0000256" key="3">
    <source>
        <dbReference type="ARBA" id="ARBA00022723"/>
    </source>
</evidence>
<keyword evidence="5" id="KW-0456">Lyase</keyword>
<evidence type="ECO:0000313" key="10">
    <source>
        <dbReference type="Proteomes" id="UP000004633"/>
    </source>
</evidence>
<dbReference type="InterPro" id="IPR030957">
    <property type="entry name" value="Put_AroB"/>
</dbReference>
<dbReference type="Pfam" id="PF24621">
    <property type="entry name" value="DHQS_C"/>
    <property type="match status" value="1"/>
</dbReference>
<evidence type="ECO:0000256" key="6">
    <source>
        <dbReference type="ARBA" id="ARBA00023285"/>
    </source>
</evidence>
<proteinExistence type="predicted"/>
<evidence type="ECO:0000256" key="2">
    <source>
        <dbReference type="ARBA" id="ARBA00001941"/>
    </source>
</evidence>
<dbReference type="CDD" id="cd08195">
    <property type="entry name" value="DHQS"/>
    <property type="match status" value="1"/>
</dbReference>
<dbReference type="Pfam" id="PF01761">
    <property type="entry name" value="DHQ_synthase"/>
    <property type="match status" value="1"/>
</dbReference>
<reference evidence="9 10" key="1">
    <citation type="submission" date="2010-08" db="EMBL/GenBank/DDBJ databases">
        <authorList>
            <person name="Weinstock G."/>
            <person name="Sodergren E."/>
            <person name="Clifton S."/>
            <person name="Fulton L."/>
            <person name="Fulton B."/>
            <person name="Courtney L."/>
            <person name="Fronick C."/>
            <person name="Harrison M."/>
            <person name="Strong C."/>
            <person name="Farmer C."/>
            <person name="Delahaunty K."/>
            <person name="Markovic C."/>
            <person name="Hall O."/>
            <person name="Minx P."/>
            <person name="Tomlinson C."/>
            <person name="Mitreva M."/>
            <person name="Hou S."/>
            <person name="Chen J."/>
            <person name="Wollam A."/>
            <person name="Pepin K.H."/>
            <person name="Johnson M."/>
            <person name="Bhonagiri V."/>
            <person name="Zhang X."/>
            <person name="Suruliraj S."/>
            <person name="Warren W."/>
            <person name="Chinwalla A."/>
            <person name="Mardis E.R."/>
            <person name="Wilson R.K."/>
        </authorList>
    </citation>
    <scope>NUCLEOTIDE SEQUENCE [LARGE SCALE GENOMIC DNA]</scope>
    <source>
        <strain evidence="9 10">F0399</strain>
    </source>
</reference>
<accession>E7N3W0</accession>
<comment type="cofactor">
    <cofactor evidence="1">
        <name>NAD(+)</name>
        <dbReference type="ChEBI" id="CHEBI:57540"/>
    </cofactor>
</comment>
<dbReference type="InterPro" id="IPR050071">
    <property type="entry name" value="Dehydroquinate_synthase"/>
</dbReference>
<feature type="domain" description="3-dehydroquinate synthase C-terminal" evidence="8">
    <location>
        <begin position="169"/>
        <end position="312"/>
    </location>
</feature>
<dbReference type="SUPFAM" id="SSF56796">
    <property type="entry name" value="Dehydroquinate synthase-like"/>
    <property type="match status" value="1"/>
</dbReference>
<protein>
    <submittedName>
        <fullName evidence="9">3-dehydroquinate synthase</fullName>
    </submittedName>
</protein>
<evidence type="ECO:0000256" key="5">
    <source>
        <dbReference type="ARBA" id="ARBA00023239"/>
    </source>
</evidence>
<evidence type="ECO:0000313" key="9">
    <source>
        <dbReference type="EMBL" id="EFW29137.1"/>
    </source>
</evidence>